<accession>A0AA38S6R3</accession>
<dbReference type="Gene3D" id="3.40.50.1820">
    <property type="entry name" value="alpha/beta hydrolase"/>
    <property type="match status" value="1"/>
</dbReference>
<evidence type="ECO:0000256" key="1">
    <source>
        <dbReference type="ARBA" id="ARBA00006499"/>
    </source>
</evidence>
<feature type="domain" description="Phospholipase/carboxylesterase/thioesterase" evidence="2">
    <location>
        <begin position="13"/>
        <end position="166"/>
    </location>
</feature>
<name>A0AA38S6R3_9PEZI</name>
<dbReference type="GO" id="GO:0052689">
    <property type="term" value="F:carboxylic ester hydrolase activity"/>
    <property type="evidence" value="ECO:0007669"/>
    <property type="project" value="TreeGrafter"/>
</dbReference>
<dbReference type="AlphaFoldDB" id="A0AA38S6R3"/>
<evidence type="ECO:0000259" key="2">
    <source>
        <dbReference type="Pfam" id="PF02230"/>
    </source>
</evidence>
<dbReference type="GO" id="GO:0008474">
    <property type="term" value="F:palmitoyl-(protein) hydrolase activity"/>
    <property type="evidence" value="ECO:0007669"/>
    <property type="project" value="TreeGrafter"/>
</dbReference>
<dbReference type="EMBL" id="JANBVN010000060">
    <property type="protein sequence ID" value="KAJ9151689.1"/>
    <property type="molecule type" value="Genomic_DNA"/>
</dbReference>
<reference evidence="3" key="1">
    <citation type="submission" date="2022-07" db="EMBL/GenBank/DDBJ databases">
        <title>Fungi with potential for degradation of polypropylene.</title>
        <authorList>
            <person name="Gostincar C."/>
        </authorList>
    </citation>
    <scope>NUCLEOTIDE SEQUENCE</scope>
    <source>
        <strain evidence="3">EXF-13287</strain>
    </source>
</reference>
<feature type="domain" description="Phospholipase/carboxylesterase/thioesterase" evidence="2">
    <location>
        <begin position="201"/>
        <end position="266"/>
    </location>
</feature>
<evidence type="ECO:0000313" key="3">
    <source>
        <dbReference type="EMBL" id="KAJ9151689.1"/>
    </source>
</evidence>
<dbReference type="GO" id="GO:0005737">
    <property type="term" value="C:cytoplasm"/>
    <property type="evidence" value="ECO:0007669"/>
    <property type="project" value="TreeGrafter"/>
</dbReference>
<dbReference type="SUPFAM" id="SSF53474">
    <property type="entry name" value="alpha/beta-Hydrolases"/>
    <property type="match status" value="1"/>
</dbReference>
<evidence type="ECO:0000313" key="4">
    <source>
        <dbReference type="Proteomes" id="UP001174691"/>
    </source>
</evidence>
<dbReference type="Proteomes" id="UP001174691">
    <property type="component" value="Unassembled WGS sequence"/>
</dbReference>
<gene>
    <name evidence="3" type="ORF">NKR19_g4682</name>
</gene>
<comment type="caution">
    <text evidence="3">The sequence shown here is derived from an EMBL/GenBank/DDBJ whole genome shotgun (WGS) entry which is preliminary data.</text>
</comment>
<dbReference type="PANTHER" id="PTHR10655">
    <property type="entry name" value="LYSOPHOSPHOLIPASE-RELATED"/>
    <property type="match status" value="1"/>
</dbReference>
<keyword evidence="4" id="KW-1185">Reference proteome</keyword>
<dbReference type="InterPro" id="IPR050565">
    <property type="entry name" value="LYPA1-2/EST-like"/>
</dbReference>
<dbReference type="InterPro" id="IPR003140">
    <property type="entry name" value="PLipase/COase/thioEstase"/>
</dbReference>
<dbReference type="PANTHER" id="PTHR10655:SF63">
    <property type="entry name" value="PHOSPHOLIPASE_CARBOXYLESTERASE_THIOESTERASE DOMAIN-CONTAINING PROTEIN"/>
    <property type="match status" value="1"/>
</dbReference>
<organism evidence="3 4">
    <name type="scientific">Coniochaeta hoffmannii</name>
    <dbReference type="NCBI Taxonomy" id="91930"/>
    <lineage>
        <taxon>Eukaryota</taxon>
        <taxon>Fungi</taxon>
        <taxon>Dikarya</taxon>
        <taxon>Ascomycota</taxon>
        <taxon>Pezizomycotina</taxon>
        <taxon>Sordariomycetes</taxon>
        <taxon>Sordariomycetidae</taxon>
        <taxon>Coniochaetales</taxon>
        <taxon>Coniochaetaceae</taxon>
        <taxon>Coniochaeta</taxon>
    </lineage>
</organism>
<comment type="similarity">
    <text evidence="1">Belongs to the AB hydrolase superfamily. AB hydrolase 2 family.</text>
</comment>
<dbReference type="Pfam" id="PF02230">
    <property type="entry name" value="Abhydrolase_2"/>
    <property type="match status" value="2"/>
</dbReference>
<protein>
    <submittedName>
        <fullName evidence="3">Phospholipase/carboxylesterase</fullName>
    </submittedName>
</protein>
<dbReference type="InterPro" id="IPR029058">
    <property type="entry name" value="AB_hydrolase_fold"/>
</dbReference>
<proteinExistence type="inferred from homology"/>
<sequence length="285" mass="31445">MTGETLVIGPASGHEHTHTIIFLHGRDSTNAEFASELFESEVLVGYRDAKEDQRTLPALLPTTRWVFPTAPMLKAERFGIDMSQWFDMWSVEDPGERAETQLEGLRQSVAAISETIRSEETLVPRRNIFLAGISQGFVTALTTFFVDGRGGFAGLIGLCSWMPCASLLDRMVPDIRNESAIRDSQAMYSGAPAQDPVSMVALRATPIFLAHAADDDVVPIGHGEQMRDVLSTKLRFDVSRHTYAEGGHWVNEPQGVEDMIDFITKHMALRESVEDLERAPNGGAV</sequence>